<dbReference type="RefSeq" id="WP_330932288.1">
    <property type="nucleotide sequence ID" value="NZ_CP119075.1"/>
</dbReference>
<name>A0AAF0I4M3_9BACT</name>
<feature type="compositionally biased region" description="Low complexity" evidence="1">
    <location>
        <begin position="1"/>
        <end position="30"/>
    </location>
</feature>
<organism evidence="2 3">
    <name type="scientific">Synoicihabitans lomoniglobus</name>
    <dbReference type="NCBI Taxonomy" id="2909285"/>
    <lineage>
        <taxon>Bacteria</taxon>
        <taxon>Pseudomonadati</taxon>
        <taxon>Verrucomicrobiota</taxon>
        <taxon>Opitutia</taxon>
        <taxon>Opitutales</taxon>
        <taxon>Opitutaceae</taxon>
        <taxon>Synoicihabitans</taxon>
    </lineage>
</organism>
<dbReference type="AlphaFoldDB" id="A0AAF0I4M3"/>
<reference evidence="2" key="1">
    <citation type="submission" date="2023-03" db="EMBL/GenBank/DDBJ databases">
        <title>Lomoglobus Profundus gen. nov., sp. nov., a novel member of the phylum Verrucomicrobia, isolated from deep-marine sediment of South China Sea.</title>
        <authorList>
            <person name="Ahmad T."/>
            <person name="Ishaq S.E."/>
            <person name="Wang F."/>
        </authorList>
    </citation>
    <scope>NUCLEOTIDE SEQUENCE</scope>
    <source>
        <strain evidence="2">LMO-M01</strain>
    </source>
</reference>
<keyword evidence="3" id="KW-1185">Reference proteome</keyword>
<accession>A0AAF0I4M3</accession>
<dbReference type="EMBL" id="CP119075">
    <property type="protein sequence ID" value="WED66570.1"/>
    <property type="molecule type" value="Genomic_DNA"/>
</dbReference>
<evidence type="ECO:0000313" key="3">
    <source>
        <dbReference type="Proteomes" id="UP001218638"/>
    </source>
</evidence>
<sequence length="96" mass="10261">MNPHTHTTQNSHTSGTTTTGMLMATSTSTTDNHHINRPDVLVYGECSATGERMYSVGTGGRNRSSVSWISQNRTGTSNEHDQQGKAVTHLVSTADG</sequence>
<feature type="region of interest" description="Disordered" evidence="1">
    <location>
        <begin position="1"/>
        <end position="36"/>
    </location>
</feature>
<evidence type="ECO:0000313" key="2">
    <source>
        <dbReference type="EMBL" id="WED66570.1"/>
    </source>
</evidence>
<protein>
    <submittedName>
        <fullName evidence="2">Uncharacterized protein</fullName>
    </submittedName>
</protein>
<dbReference type="Proteomes" id="UP001218638">
    <property type="component" value="Chromosome"/>
</dbReference>
<proteinExistence type="predicted"/>
<gene>
    <name evidence="2" type="ORF">PXH66_06870</name>
</gene>
<dbReference type="KEGG" id="slom:PXH66_06870"/>
<evidence type="ECO:0000256" key="1">
    <source>
        <dbReference type="SAM" id="MobiDB-lite"/>
    </source>
</evidence>